<dbReference type="SMART" id="SM00322">
    <property type="entry name" value="KH"/>
    <property type="match status" value="1"/>
</dbReference>
<dbReference type="EMBL" id="AMYB01000010">
    <property type="protein sequence ID" value="OAC98496.1"/>
    <property type="molecule type" value="Genomic_DNA"/>
</dbReference>
<gene>
    <name evidence="3" type="ORF">MUCCIDRAFT_167572</name>
</gene>
<comment type="caution">
    <text evidence="3">The sequence shown here is derived from an EMBL/GenBank/DDBJ whole genome shotgun (WGS) entry which is preliminary data.</text>
</comment>
<dbReference type="Pfam" id="PF00013">
    <property type="entry name" value="KH_1"/>
    <property type="match status" value="1"/>
</dbReference>
<accession>A0A162YFX7</accession>
<dbReference type="Gene3D" id="3.30.1370.10">
    <property type="entry name" value="K Homology domain, type 1"/>
    <property type="match status" value="1"/>
</dbReference>
<keyword evidence="1" id="KW-0694">RNA-binding</keyword>
<dbReference type="GO" id="GO:0003723">
    <property type="term" value="F:RNA binding"/>
    <property type="evidence" value="ECO:0007669"/>
    <property type="project" value="UniProtKB-UniRule"/>
</dbReference>
<dbReference type="Proteomes" id="UP000077051">
    <property type="component" value="Unassembled WGS sequence"/>
</dbReference>
<dbReference type="Pfam" id="PF20776">
    <property type="entry name" value="SLS1_N"/>
    <property type="match status" value="1"/>
</dbReference>
<dbReference type="SUPFAM" id="SSF54791">
    <property type="entry name" value="Eukaryotic type KH-domain (KH-domain type I)"/>
    <property type="match status" value="1"/>
</dbReference>
<dbReference type="OrthoDB" id="5392646at2759"/>
<evidence type="ECO:0000313" key="3">
    <source>
        <dbReference type="EMBL" id="OAC98496.1"/>
    </source>
</evidence>
<dbReference type="InterPro" id="IPR004088">
    <property type="entry name" value="KH_dom_type_1"/>
</dbReference>
<dbReference type="STRING" id="747725.A0A162YFX7"/>
<feature type="domain" description="K Homology" evidence="2">
    <location>
        <begin position="153"/>
        <end position="218"/>
    </location>
</feature>
<dbReference type="PROSITE" id="PS50084">
    <property type="entry name" value="KH_TYPE_1"/>
    <property type="match status" value="1"/>
</dbReference>
<reference evidence="3 4" key="1">
    <citation type="submission" date="2015-06" db="EMBL/GenBank/DDBJ databases">
        <title>Expansion of signal transduction pathways in fungi by whole-genome duplication.</title>
        <authorList>
            <consortium name="DOE Joint Genome Institute"/>
            <person name="Corrochano L.M."/>
            <person name="Kuo A."/>
            <person name="Marcet-Houben M."/>
            <person name="Polaino S."/>
            <person name="Salamov A."/>
            <person name="Villalobos J.M."/>
            <person name="Alvarez M.I."/>
            <person name="Avalos J."/>
            <person name="Benito E.P."/>
            <person name="Benoit I."/>
            <person name="Burger G."/>
            <person name="Camino L.P."/>
            <person name="Canovas D."/>
            <person name="Cerda-Olmedo E."/>
            <person name="Cheng J.-F."/>
            <person name="Dominguez A."/>
            <person name="Elias M."/>
            <person name="Eslava A.P."/>
            <person name="Glaser F."/>
            <person name="Grimwood J."/>
            <person name="Gutierrez G."/>
            <person name="Heitman J."/>
            <person name="Henrissat B."/>
            <person name="Iturriaga E.A."/>
            <person name="Lang B.F."/>
            <person name="Lavin J.L."/>
            <person name="Lee S."/>
            <person name="Li W."/>
            <person name="Lindquist E."/>
            <person name="Lopez-Garcia S."/>
            <person name="Luque E.M."/>
            <person name="Marcos A.T."/>
            <person name="Martin J."/>
            <person name="Mccluskey K."/>
            <person name="Medina H.R."/>
            <person name="Miralles-Duran A."/>
            <person name="Miyazaki A."/>
            <person name="Munoz-Torres E."/>
            <person name="Oguiza J.A."/>
            <person name="Ohm R."/>
            <person name="Olmedo M."/>
            <person name="Orejas M."/>
            <person name="Ortiz-Castellanos L."/>
            <person name="Pisabarro A.G."/>
            <person name="Rodriguez-Romero J."/>
            <person name="Ruiz-Herrera J."/>
            <person name="Ruiz-Vazquez R."/>
            <person name="Sanz C."/>
            <person name="Schackwitz W."/>
            <person name="Schmutz J."/>
            <person name="Shahriari M."/>
            <person name="Shelest E."/>
            <person name="Silva-Franco F."/>
            <person name="Soanes D."/>
            <person name="Syed K."/>
            <person name="Tagua V.G."/>
            <person name="Talbot N.J."/>
            <person name="Thon M."/>
            <person name="De Vries R.P."/>
            <person name="Wiebenga A."/>
            <person name="Yadav J.S."/>
            <person name="Braun E.L."/>
            <person name="Baker S."/>
            <person name="Garre V."/>
            <person name="Horwitz B."/>
            <person name="Torres-Martinez S."/>
            <person name="Idnurm A."/>
            <person name="Herrera-Estrella A."/>
            <person name="Gabaldon T."/>
            <person name="Grigoriev I.V."/>
        </authorList>
    </citation>
    <scope>NUCLEOTIDE SEQUENCE [LARGE SCALE GENOMIC DNA]</scope>
    <source>
        <strain evidence="3 4">CBS 277.49</strain>
    </source>
</reference>
<evidence type="ECO:0000256" key="1">
    <source>
        <dbReference type="PROSITE-ProRule" id="PRU00117"/>
    </source>
</evidence>
<keyword evidence="4" id="KW-1185">Reference proteome</keyword>
<protein>
    <recommendedName>
        <fullName evidence="2">K Homology domain-containing protein</fullName>
    </recommendedName>
</protein>
<evidence type="ECO:0000313" key="4">
    <source>
        <dbReference type="Proteomes" id="UP000077051"/>
    </source>
</evidence>
<proteinExistence type="predicted"/>
<dbReference type="AlphaFoldDB" id="A0A162YFX7"/>
<dbReference type="InterPro" id="IPR036612">
    <property type="entry name" value="KH_dom_type_1_sf"/>
</dbReference>
<dbReference type="VEuPathDB" id="FungiDB:MUCCIDRAFT_167572"/>
<sequence>MPPSIIPYRHLLRLGCLKRNYIRHLSTTPICLEDANAVKQELLSDQRLQAMVAELEKSANLQQGNDILLESIETLKPSQEVITAKELDKLVSVFENSFSVRQLAQYSAVHHLPRNKRKKRQLIDGIVKKHWGIQTVEEYDAAREQEALERRKDLVKETFPASFQEMFFIIGSNGDTIRTIEEDHQVLITIDVEKKEYTVEGPSKAVVQAKKEILTHLNIIQEEVDAPKGIKENTQLKNEVNESLVDVSKLAGSFITLEKDKFSLASTSTENLMNAKRLLNLMLTEMGATSKKALDSADHTVVHKHMEYTVLPMQDASSMPLYDKKLNWNKLEYRNKDEQDDYVVLGSQDAIGGIDNMKDLLVKPLHVGDGDNVSLEARFGKLLFHDDHLPLTSTTTNISALFKNRTRFLNCMPPRKITTPYMPIIHSLDGGFHQRTIQLEYVNQWLIEEEGRNENSDLKRLLVEFLIQEDGNLNVNKVLAEKNRSVVDVVGLHGRIDVRLVAKQYRSYAAEDEHVQALLEQCKLVSYGEMAAPKQQSILNQQLALSDISFISKKRYLSDDGLISVNHVEQQDKKVKRTEMMVTSVEPQTLDTSNAIERWPSFASILKSIARKWEY</sequence>
<evidence type="ECO:0000259" key="2">
    <source>
        <dbReference type="SMART" id="SM00322"/>
    </source>
</evidence>
<dbReference type="InterPro" id="IPR004087">
    <property type="entry name" value="KH_dom"/>
</dbReference>
<organism evidence="3 4">
    <name type="scientific">Mucor lusitanicus CBS 277.49</name>
    <dbReference type="NCBI Taxonomy" id="747725"/>
    <lineage>
        <taxon>Eukaryota</taxon>
        <taxon>Fungi</taxon>
        <taxon>Fungi incertae sedis</taxon>
        <taxon>Mucoromycota</taxon>
        <taxon>Mucoromycotina</taxon>
        <taxon>Mucoromycetes</taxon>
        <taxon>Mucorales</taxon>
        <taxon>Mucorineae</taxon>
        <taxon>Mucoraceae</taxon>
        <taxon>Mucor</taxon>
    </lineage>
</organism>
<dbReference type="InterPro" id="IPR048400">
    <property type="entry name" value="SLS1_N"/>
</dbReference>
<name>A0A162YFX7_MUCCL</name>